<dbReference type="Pfam" id="PF13639">
    <property type="entry name" value="zf-RING_2"/>
    <property type="match status" value="1"/>
</dbReference>
<dbReference type="FunFam" id="3.30.40.10:FF:000022">
    <property type="entry name" value="E3 ubiquitin-protein ligase RING1-like"/>
    <property type="match status" value="1"/>
</dbReference>
<keyword evidence="5 8" id="KW-0863">Zinc-finger</keyword>
<evidence type="ECO:0000256" key="9">
    <source>
        <dbReference type="SAM" id="MobiDB-lite"/>
    </source>
</evidence>
<dbReference type="STRING" id="57577.A0A2K3NI51"/>
<dbReference type="PANTHER" id="PTHR15710:SF227">
    <property type="entry name" value="RING-TYPE E3 UBIQUITIN TRANSFERASE"/>
    <property type="match status" value="1"/>
</dbReference>
<evidence type="ECO:0000256" key="5">
    <source>
        <dbReference type="ARBA" id="ARBA00022771"/>
    </source>
</evidence>
<keyword evidence="3" id="KW-0808">Transferase</keyword>
<comment type="caution">
    <text evidence="11">The sequence shown here is derived from an EMBL/GenBank/DDBJ whole genome shotgun (WGS) entry which is preliminary data.</text>
</comment>
<evidence type="ECO:0000256" key="7">
    <source>
        <dbReference type="ARBA" id="ARBA00022833"/>
    </source>
</evidence>
<keyword evidence="4" id="KW-0479">Metal-binding</keyword>
<organism evidence="11 12">
    <name type="scientific">Trifolium pratense</name>
    <name type="common">Red clover</name>
    <dbReference type="NCBI Taxonomy" id="57577"/>
    <lineage>
        <taxon>Eukaryota</taxon>
        <taxon>Viridiplantae</taxon>
        <taxon>Streptophyta</taxon>
        <taxon>Embryophyta</taxon>
        <taxon>Tracheophyta</taxon>
        <taxon>Spermatophyta</taxon>
        <taxon>Magnoliopsida</taxon>
        <taxon>eudicotyledons</taxon>
        <taxon>Gunneridae</taxon>
        <taxon>Pentapetalae</taxon>
        <taxon>rosids</taxon>
        <taxon>fabids</taxon>
        <taxon>Fabales</taxon>
        <taxon>Fabaceae</taxon>
        <taxon>Papilionoideae</taxon>
        <taxon>50 kb inversion clade</taxon>
        <taxon>NPAAA clade</taxon>
        <taxon>Hologalegina</taxon>
        <taxon>IRL clade</taxon>
        <taxon>Trifolieae</taxon>
        <taxon>Trifolium</taxon>
    </lineage>
</organism>
<dbReference type="InterPro" id="IPR001841">
    <property type="entry name" value="Znf_RING"/>
</dbReference>
<keyword evidence="7" id="KW-0862">Zinc</keyword>
<sequence>MSSHWCYRCNKFVRVWRLGMPICLDCDSGFVEQLEHSARSLHADGGPQRRFPMSAAMYMMGHNNNNSNQNSRRRRCRNNINGDYNISDPIIMIRGNGSSRGMGNGDYNISDPIIMIRGSGSSRGMGREGEGNRGFELFYEDGAGTGLRPLPPRMSDFLLGSGFERVMENLSHVESNRTRNARHNQQQLPASKSAVELLPMIKINESHMEIESHCAVCKEMFELGIMAREMPCKHIYHDDCILPWLAIKNSCPVCRHELPCESQQNNNNQNLEENVGLTIYRLPGGGFAVGRFSGGRNGIEGGDESERELPIVYTEMDGAFNNISEPRRISWSLTSSRERRGRSSGGGFRRMMNNLFGCLGGGGAVGNNQRYVPTTREFSPSMTMRNNSGSSNTNESSSTRQRRTWSMDVNGGIRPW</sequence>
<dbReference type="SUPFAM" id="SSF57850">
    <property type="entry name" value="RING/U-box"/>
    <property type="match status" value="1"/>
</dbReference>
<protein>
    <recommendedName>
        <fullName evidence="2">RING-type E3 ubiquitin transferase</fullName>
        <ecNumber evidence="2">2.3.2.27</ecNumber>
    </recommendedName>
</protein>
<dbReference type="EMBL" id="ASHM01021708">
    <property type="protein sequence ID" value="PNY02711.1"/>
    <property type="molecule type" value="Genomic_DNA"/>
</dbReference>
<dbReference type="InterPro" id="IPR013083">
    <property type="entry name" value="Znf_RING/FYVE/PHD"/>
</dbReference>
<dbReference type="AlphaFoldDB" id="A0A2K3NI51"/>
<dbReference type="GO" id="GO:0016567">
    <property type="term" value="P:protein ubiquitination"/>
    <property type="evidence" value="ECO:0007669"/>
    <property type="project" value="TreeGrafter"/>
</dbReference>
<evidence type="ECO:0000256" key="3">
    <source>
        <dbReference type="ARBA" id="ARBA00022679"/>
    </source>
</evidence>
<comment type="catalytic activity">
    <reaction evidence="1">
        <text>S-ubiquitinyl-[E2 ubiquitin-conjugating enzyme]-L-cysteine + [acceptor protein]-L-lysine = [E2 ubiquitin-conjugating enzyme]-L-cysteine + N(6)-ubiquitinyl-[acceptor protein]-L-lysine.</text>
        <dbReference type="EC" id="2.3.2.27"/>
    </reaction>
</comment>
<dbReference type="InterPro" id="IPR010543">
    <property type="entry name" value="DUF1117"/>
</dbReference>
<name>A0A2K3NI51_TRIPR</name>
<dbReference type="PANTHER" id="PTHR15710">
    <property type="entry name" value="E3 UBIQUITIN-PROTEIN LIGASE PRAJA"/>
    <property type="match status" value="1"/>
</dbReference>
<evidence type="ECO:0000256" key="1">
    <source>
        <dbReference type="ARBA" id="ARBA00000900"/>
    </source>
</evidence>
<feature type="domain" description="RING-type" evidence="10">
    <location>
        <begin position="214"/>
        <end position="255"/>
    </location>
</feature>
<dbReference type="Pfam" id="PF06547">
    <property type="entry name" value="DUF1117"/>
    <property type="match status" value="1"/>
</dbReference>
<reference evidence="11 12" key="2">
    <citation type="journal article" date="2017" name="Front. Plant Sci.">
        <title>Gene Classification and Mining of Molecular Markers Useful in Red Clover (Trifolium pratense) Breeding.</title>
        <authorList>
            <person name="Istvanek J."/>
            <person name="Dluhosova J."/>
            <person name="Dluhos P."/>
            <person name="Patkova L."/>
            <person name="Nedelnik J."/>
            <person name="Repkova J."/>
        </authorList>
    </citation>
    <scope>NUCLEOTIDE SEQUENCE [LARGE SCALE GENOMIC DNA]</scope>
    <source>
        <strain evidence="12">cv. Tatra</strain>
        <tissue evidence="11">Young leaves</tissue>
    </source>
</reference>
<dbReference type="Gene3D" id="3.30.40.10">
    <property type="entry name" value="Zinc/RING finger domain, C3HC4 (zinc finger)"/>
    <property type="match status" value="1"/>
</dbReference>
<dbReference type="EC" id="2.3.2.27" evidence="2"/>
<dbReference type="InterPro" id="IPR039525">
    <property type="entry name" value="RNF126-like_zinc-ribbon"/>
</dbReference>
<feature type="compositionally biased region" description="Polar residues" evidence="9">
    <location>
        <begin position="375"/>
        <end position="384"/>
    </location>
</feature>
<evidence type="ECO:0000256" key="4">
    <source>
        <dbReference type="ARBA" id="ARBA00022723"/>
    </source>
</evidence>
<keyword evidence="6" id="KW-0833">Ubl conjugation pathway</keyword>
<dbReference type="GO" id="GO:0008270">
    <property type="term" value="F:zinc ion binding"/>
    <property type="evidence" value="ECO:0007669"/>
    <property type="project" value="UniProtKB-KW"/>
</dbReference>
<feature type="region of interest" description="Disordered" evidence="9">
    <location>
        <begin position="375"/>
        <end position="416"/>
    </location>
</feature>
<evidence type="ECO:0000256" key="8">
    <source>
        <dbReference type="PROSITE-ProRule" id="PRU00175"/>
    </source>
</evidence>
<dbReference type="SMART" id="SM00184">
    <property type="entry name" value="RING"/>
    <property type="match status" value="1"/>
</dbReference>
<gene>
    <name evidence="11" type="ORF">L195_g026030</name>
</gene>
<evidence type="ECO:0000313" key="11">
    <source>
        <dbReference type="EMBL" id="PNY02711.1"/>
    </source>
</evidence>
<dbReference type="Proteomes" id="UP000236291">
    <property type="component" value="Unassembled WGS sequence"/>
</dbReference>
<evidence type="ECO:0000256" key="6">
    <source>
        <dbReference type="ARBA" id="ARBA00022786"/>
    </source>
</evidence>
<reference evidence="11 12" key="1">
    <citation type="journal article" date="2014" name="Am. J. Bot.">
        <title>Genome assembly and annotation for red clover (Trifolium pratense; Fabaceae).</title>
        <authorList>
            <person name="Istvanek J."/>
            <person name="Jaros M."/>
            <person name="Krenek A."/>
            <person name="Repkova J."/>
        </authorList>
    </citation>
    <scope>NUCLEOTIDE SEQUENCE [LARGE SCALE GENOMIC DNA]</scope>
    <source>
        <strain evidence="12">cv. Tatra</strain>
        <tissue evidence="11">Young leaves</tissue>
    </source>
</reference>
<evidence type="ECO:0000256" key="2">
    <source>
        <dbReference type="ARBA" id="ARBA00012483"/>
    </source>
</evidence>
<dbReference type="CDD" id="cd16667">
    <property type="entry name" value="RING-H2_RNF126-like"/>
    <property type="match status" value="1"/>
</dbReference>
<dbReference type="GO" id="GO:0005737">
    <property type="term" value="C:cytoplasm"/>
    <property type="evidence" value="ECO:0007669"/>
    <property type="project" value="TreeGrafter"/>
</dbReference>
<accession>A0A2K3NI51</accession>
<proteinExistence type="predicted"/>
<dbReference type="PROSITE" id="PS50089">
    <property type="entry name" value="ZF_RING_2"/>
    <property type="match status" value="1"/>
</dbReference>
<dbReference type="Pfam" id="PF14369">
    <property type="entry name" value="Zn_ribbon_19"/>
    <property type="match status" value="1"/>
</dbReference>
<feature type="compositionally biased region" description="Low complexity" evidence="9">
    <location>
        <begin position="385"/>
        <end position="399"/>
    </location>
</feature>
<evidence type="ECO:0000313" key="12">
    <source>
        <dbReference type="Proteomes" id="UP000236291"/>
    </source>
</evidence>
<dbReference type="GO" id="GO:0061630">
    <property type="term" value="F:ubiquitin protein ligase activity"/>
    <property type="evidence" value="ECO:0007669"/>
    <property type="project" value="UniProtKB-EC"/>
</dbReference>
<evidence type="ECO:0000259" key="10">
    <source>
        <dbReference type="PROSITE" id="PS50089"/>
    </source>
</evidence>